<protein>
    <submittedName>
        <fullName evidence="1">DUF3081 family protein</fullName>
    </submittedName>
</protein>
<evidence type="ECO:0000313" key="1">
    <source>
        <dbReference type="EMBL" id="MFA0567638.1"/>
    </source>
</evidence>
<dbReference type="RefSeq" id="WP_137371727.1">
    <property type="nucleotide sequence ID" value="NZ_AP025491.1"/>
</dbReference>
<name>A0ABV4N8G5_9VIBR</name>
<comment type="caution">
    <text evidence="1">The sequence shown here is derived from an EMBL/GenBank/DDBJ whole genome shotgun (WGS) entry which is preliminary data.</text>
</comment>
<accession>A0ABV4N8G5</accession>
<gene>
    <name evidence="1" type="ORF">AB4566_05040</name>
</gene>
<reference evidence="1 2" key="1">
    <citation type="journal article" date="2024" name="ISME J.">
        <title>Tailless and filamentous prophages are predominant in marine Vibrio.</title>
        <authorList>
            <person name="Steensen K."/>
            <person name="Seneca J."/>
            <person name="Bartlau N."/>
            <person name="Yu X.A."/>
            <person name="Hussain F.A."/>
            <person name="Polz M.F."/>
        </authorList>
    </citation>
    <scope>NUCLEOTIDE SEQUENCE [LARGE SCALE GENOMIC DNA]</scope>
    <source>
        <strain evidence="1 2">10N.222.51.A1</strain>
    </source>
</reference>
<dbReference type="Proteomes" id="UP001570417">
    <property type="component" value="Unassembled WGS sequence"/>
</dbReference>
<proteinExistence type="predicted"/>
<keyword evidence="2" id="KW-1185">Reference proteome</keyword>
<organism evidence="1 2">
    <name type="scientific">Vibrio gallaecicus</name>
    <dbReference type="NCBI Taxonomy" id="552386"/>
    <lineage>
        <taxon>Bacteria</taxon>
        <taxon>Pseudomonadati</taxon>
        <taxon>Pseudomonadota</taxon>
        <taxon>Gammaproteobacteria</taxon>
        <taxon>Vibrionales</taxon>
        <taxon>Vibrionaceae</taxon>
        <taxon>Vibrio</taxon>
    </lineage>
</organism>
<dbReference type="EMBL" id="JBFRUW010000008">
    <property type="protein sequence ID" value="MFA0567638.1"/>
    <property type="molecule type" value="Genomic_DNA"/>
</dbReference>
<sequence>MVYKISPKEIFQAHSLIMHLGKDTALGKMYEGVESSWNEDKKEIRMRTEGAQLKVKDLKRYHIDYANEDKKNRLFEKLHKILEEH</sequence>
<dbReference type="InterPro" id="IPR021432">
    <property type="entry name" value="DUF3081"/>
</dbReference>
<evidence type="ECO:0000313" key="2">
    <source>
        <dbReference type="Proteomes" id="UP001570417"/>
    </source>
</evidence>
<dbReference type="Pfam" id="PF11280">
    <property type="entry name" value="DUF3081"/>
    <property type="match status" value="1"/>
</dbReference>